<dbReference type="AlphaFoldDB" id="A0AAV9JX44"/>
<feature type="compositionally biased region" description="Basic and acidic residues" evidence="1">
    <location>
        <begin position="352"/>
        <end position="362"/>
    </location>
</feature>
<dbReference type="EMBL" id="JAVFHQ010000002">
    <property type="protein sequence ID" value="KAK4550325.1"/>
    <property type="molecule type" value="Genomic_DNA"/>
</dbReference>
<feature type="compositionally biased region" description="Polar residues" evidence="1">
    <location>
        <begin position="548"/>
        <end position="577"/>
    </location>
</feature>
<feature type="region of interest" description="Disordered" evidence="1">
    <location>
        <begin position="677"/>
        <end position="700"/>
    </location>
</feature>
<organism evidence="2 3">
    <name type="scientific">Oleoguttula mirabilis</name>
    <dbReference type="NCBI Taxonomy" id="1507867"/>
    <lineage>
        <taxon>Eukaryota</taxon>
        <taxon>Fungi</taxon>
        <taxon>Dikarya</taxon>
        <taxon>Ascomycota</taxon>
        <taxon>Pezizomycotina</taxon>
        <taxon>Dothideomycetes</taxon>
        <taxon>Dothideomycetidae</taxon>
        <taxon>Mycosphaerellales</taxon>
        <taxon>Teratosphaeriaceae</taxon>
        <taxon>Oleoguttula</taxon>
    </lineage>
</organism>
<reference evidence="2 3" key="1">
    <citation type="submission" date="2021-11" db="EMBL/GenBank/DDBJ databases">
        <title>Black yeast isolated from Biological Soil Crust.</title>
        <authorList>
            <person name="Kurbessoian T."/>
        </authorList>
    </citation>
    <scope>NUCLEOTIDE SEQUENCE [LARGE SCALE GENOMIC DNA]</scope>
    <source>
        <strain evidence="2 3">CCFEE 5522</strain>
    </source>
</reference>
<evidence type="ECO:0000256" key="1">
    <source>
        <dbReference type="SAM" id="MobiDB-lite"/>
    </source>
</evidence>
<protein>
    <submittedName>
        <fullName evidence="2">Uncharacterized protein</fullName>
    </submittedName>
</protein>
<evidence type="ECO:0000313" key="2">
    <source>
        <dbReference type="EMBL" id="KAK4550325.1"/>
    </source>
</evidence>
<feature type="region of interest" description="Disordered" evidence="1">
    <location>
        <begin position="270"/>
        <end position="381"/>
    </location>
</feature>
<feature type="compositionally biased region" description="Low complexity" evidence="1">
    <location>
        <begin position="363"/>
        <end position="378"/>
    </location>
</feature>
<dbReference type="Proteomes" id="UP001324427">
    <property type="component" value="Unassembled WGS sequence"/>
</dbReference>
<proteinExistence type="predicted"/>
<feature type="compositionally biased region" description="Gly residues" evidence="1">
    <location>
        <begin position="779"/>
        <end position="790"/>
    </location>
</feature>
<feature type="region of interest" description="Disordered" evidence="1">
    <location>
        <begin position="770"/>
        <end position="803"/>
    </location>
</feature>
<feature type="compositionally biased region" description="Polar residues" evidence="1">
    <location>
        <begin position="686"/>
        <end position="695"/>
    </location>
</feature>
<keyword evidence="3" id="KW-1185">Reference proteome</keyword>
<comment type="caution">
    <text evidence="2">The sequence shown here is derived from an EMBL/GenBank/DDBJ whole genome shotgun (WGS) entry which is preliminary data.</text>
</comment>
<name>A0AAV9JX44_9PEZI</name>
<evidence type="ECO:0000313" key="3">
    <source>
        <dbReference type="Proteomes" id="UP001324427"/>
    </source>
</evidence>
<sequence>MCFQGFVYFACGHNRIYSNDCELALASQNPFYHKFACGNYHIEARHPPNQQCGNGKFYCSQSKDGPFLDHAFDMGERIAVALTNNDTQLGELKIAAQRFSKEATELNIPPQAWRTYQSYVEIDAAHFDLMQKRQGLQKSQLEARTILEQARAHIRQRGQHQQSGGIGIFPPFVPSAEFVNRVPAELQAQQNQVGNAPHQLDVSSSDAGSSNVNSYWLSGTQALPSDNPYASQQHMQMLPSPVGSHTTVAFKPLYNTSTFPPEARRIMEEQRVEAQRQNPQMQPPPSMYRKGGRPKRYTGDDDTQTQLPRPRGRKVTVGREDSMPEDAETVRRSARVRGKKVNYAESGGSDAGSREPSPDKSDASGFSSAKSEASVSPSKGGHLVVMQESKEVGWEANDLRRTSSSLADRFRDFKRRNPMAGPGTPMQRREMPGMKELLNSSPEQFVQQSSTTFTRPVQLTNAGDTYHAAIDAHRAAVQVQQAQARVPANAQQAYHLSYNSPTDALTRQPQANINGSFGPQAFHSQELLSAMHQATPPGVPQFPGYGRSTPSQIQPTFSQPTMARGFSSPSLTPSMPANAQKGYGAGMSAMVTPINNTNLHPHPKLTRAFATPDTAPHLTAHSNGAYGARKDSVMAPSDNGDMYSGQTPANYAYDRMRRSFSSTAALTPPTLHGQMAESLEPRKRSMPTSSPTLPSNKRMRLSLPGQEASPLNVYNNDPMLGLAHSMSSLPKLASQGGSQYAHVPAGHALHLCPDVAATPAPVLPPTALMYPSTGHEGASNGGGAEEGSGGVAEQLQDGDAEDQHAAEGIDFSDIDWDAVNSDMVEI</sequence>
<accession>A0AAV9JX44</accession>
<feature type="region of interest" description="Disordered" evidence="1">
    <location>
        <begin position="534"/>
        <end position="579"/>
    </location>
</feature>
<gene>
    <name evidence="2" type="ORF">LTR36_003292</name>
</gene>